<proteinExistence type="inferred from homology"/>
<dbReference type="GO" id="GO:1903373">
    <property type="term" value="P:positive regulation of endoplasmic reticulum tubular network organization"/>
    <property type="evidence" value="ECO:0007669"/>
    <property type="project" value="UniProtKB-UniRule"/>
</dbReference>
<keyword evidence="1" id="KW-0256">Endoplasmic reticulum</keyword>
<keyword evidence="1" id="KW-0863">Zinc-finger</keyword>
<dbReference type="GO" id="GO:0098826">
    <property type="term" value="C:endoplasmic reticulum tubular network membrane"/>
    <property type="evidence" value="ECO:0007669"/>
    <property type="project" value="UniProtKB-UniRule"/>
</dbReference>
<dbReference type="AlphaFoldDB" id="A0A0B7FKG0"/>
<dbReference type="OrthoDB" id="1725934at2759"/>
<keyword evidence="1" id="KW-0862">Zinc</keyword>
<comment type="domain">
    <text evidence="1">The C4-type zinc finger motif is necessary both for its ER three-way tubular junction localization and formation.</text>
</comment>
<dbReference type="GO" id="GO:0008270">
    <property type="term" value="F:zinc ion binding"/>
    <property type="evidence" value="ECO:0007669"/>
    <property type="project" value="UniProtKB-KW"/>
</dbReference>
<dbReference type="PANTHER" id="PTHR22166:SF12">
    <property type="entry name" value="ENDOPLASMIC RETICULUM JUNCTION FORMATION PROTEIN LUNAPARK"/>
    <property type="match status" value="1"/>
</dbReference>
<keyword evidence="5" id="KW-1185">Reference proteome</keyword>
<comment type="caution">
    <text evidence="1">Lacks conserved residue(s) required for the propagation of feature annotation.</text>
</comment>
<feature type="region of interest" description="Disordered" evidence="2">
    <location>
        <begin position="150"/>
        <end position="215"/>
    </location>
</feature>
<comment type="subcellular location">
    <subcellularLocation>
        <location evidence="1">Endoplasmic reticulum membrane</location>
        <topology evidence="1">Multi-pass membrane protein</topology>
    </subcellularLocation>
</comment>
<dbReference type="Proteomes" id="UP000059188">
    <property type="component" value="Unassembled WGS sequence"/>
</dbReference>
<evidence type="ECO:0000259" key="3">
    <source>
        <dbReference type="Pfam" id="PF10058"/>
    </source>
</evidence>
<feature type="transmembrane region" description="Helical" evidence="1">
    <location>
        <begin position="44"/>
        <end position="66"/>
    </location>
</feature>
<comment type="function">
    <text evidence="1">Plays a role in determining ER morphology.</text>
</comment>
<reference evidence="4 5" key="1">
    <citation type="submission" date="2014-11" db="EMBL/GenBank/DDBJ databases">
        <authorList>
            <person name="Wibberg Daniel"/>
        </authorList>
    </citation>
    <scope>NUCLEOTIDE SEQUENCE [LARGE SCALE GENOMIC DNA]</scope>
    <source>
        <strain evidence="4">Rhizoctonia solani AG1-IB 7/3/14</strain>
    </source>
</reference>
<feature type="region of interest" description="Disordered" evidence="2">
    <location>
        <begin position="288"/>
        <end position="337"/>
    </location>
</feature>
<accession>A0A0B7FKG0</accession>
<keyword evidence="1" id="KW-1133">Transmembrane helix</keyword>
<feature type="compositionally biased region" description="Pro residues" evidence="2">
    <location>
        <begin position="205"/>
        <end position="215"/>
    </location>
</feature>
<evidence type="ECO:0000256" key="1">
    <source>
        <dbReference type="RuleBase" id="RU367073"/>
    </source>
</evidence>
<gene>
    <name evidence="4" type="ORF">RSOLAG1IB_02143</name>
</gene>
<evidence type="ECO:0000256" key="2">
    <source>
        <dbReference type="SAM" id="MobiDB-lite"/>
    </source>
</evidence>
<keyword evidence="1" id="KW-0812">Transmembrane</keyword>
<feature type="compositionally biased region" description="Polar residues" evidence="2">
    <location>
        <begin position="162"/>
        <end position="174"/>
    </location>
</feature>
<comment type="similarity">
    <text evidence="1">Belongs to the lunapark family.</text>
</comment>
<keyword evidence="1" id="KW-0472">Membrane</keyword>
<dbReference type="InterPro" id="IPR019273">
    <property type="entry name" value="Lunapark_Znf"/>
</dbReference>
<dbReference type="EMBL" id="LN679102">
    <property type="protein sequence ID" value="CEL57404.1"/>
    <property type="molecule type" value="Genomic_DNA"/>
</dbReference>
<protein>
    <recommendedName>
        <fullName evidence="1">Endoplasmic reticulum junction formation protein lunapark</fullName>
    </recommendedName>
</protein>
<name>A0A0B7FKG0_THACB</name>
<feature type="domain" description="Lunapark zinc ribbon" evidence="3">
    <location>
        <begin position="218"/>
        <end position="274"/>
    </location>
</feature>
<dbReference type="STRING" id="1108050.A0A0B7FKG0"/>
<organism evidence="4 5">
    <name type="scientific">Thanatephorus cucumeris (strain AG1-IB / isolate 7/3/14)</name>
    <name type="common">Lettuce bottom rot fungus</name>
    <name type="synonym">Rhizoctonia solani</name>
    <dbReference type="NCBI Taxonomy" id="1108050"/>
    <lineage>
        <taxon>Eukaryota</taxon>
        <taxon>Fungi</taxon>
        <taxon>Dikarya</taxon>
        <taxon>Basidiomycota</taxon>
        <taxon>Agaricomycotina</taxon>
        <taxon>Agaricomycetes</taxon>
        <taxon>Cantharellales</taxon>
        <taxon>Ceratobasidiaceae</taxon>
        <taxon>Rhizoctonia</taxon>
        <taxon>Rhizoctonia solani AG-1</taxon>
    </lineage>
</organism>
<sequence>MGLFSWLSSKAPSDTEVLEAIAESIRTRDEHLSEIRMREKRASLLFSMYSMGAWGLYLAAWFTSVLPSLEGHETLWNWRIPKSVDKVIFLTPAVLGPFLIYQVRRLVQSWYKRQEALEEAELKKLRAQQKKKVQEVKTKYNFDKIRALIETQPETPRKEDPNSNLRQRAITMNPTAPRVPTRQPNQRAQPPFDPRAPHMLQVPGATPPRPLPPPQRGWLDKVADKVLGEDESPVGIAQSRYALICERCFSHNGLVKESEWETTQYICPKCGHMNLSLKAKKSGMLMSPRSPIPFTPTTDAASPVSYLSVPESLEPPSQDHPPQDRPDSEQMDVDTSS</sequence>
<dbReference type="GO" id="GO:0071788">
    <property type="term" value="P:endoplasmic reticulum tubular network maintenance"/>
    <property type="evidence" value="ECO:0007669"/>
    <property type="project" value="UniProtKB-UniRule"/>
</dbReference>
<keyword evidence="1" id="KW-0479">Metal-binding</keyword>
<dbReference type="InterPro" id="IPR040115">
    <property type="entry name" value="Lnp"/>
</dbReference>
<evidence type="ECO:0000313" key="5">
    <source>
        <dbReference type="Proteomes" id="UP000059188"/>
    </source>
</evidence>
<dbReference type="PANTHER" id="PTHR22166">
    <property type="entry name" value="ENDOPLASMIC RETICULUM JUNCTION FORMATION PROTEIN LUNAPARK"/>
    <property type="match status" value="1"/>
</dbReference>
<dbReference type="Pfam" id="PF10058">
    <property type="entry name" value="Zn_ribbon_10"/>
    <property type="match status" value="1"/>
</dbReference>
<evidence type="ECO:0000313" key="4">
    <source>
        <dbReference type="EMBL" id="CEL57404.1"/>
    </source>
</evidence>